<feature type="region of interest" description="Disordered" evidence="1">
    <location>
        <begin position="1"/>
        <end position="34"/>
    </location>
</feature>
<dbReference type="GeneID" id="63682170"/>
<gene>
    <name evidence="2" type="ORF">SPBR_09123</name>
</gene>
<dbReference type="VEuPathDB" id="FungiDB:SPBR_09123"/>
<proteinExistence type="predicted"/>
<dbReference type="RefSeq" id="XP_040620941.1">
    <property type="nucleotide sequence ID" value="XM_040767249.1"/>
</dbReference>
<dbReference type="OrthoDB" id="10415630at2759"/>
<dbReference type="Proteomes" id="UP000031575">
    <property type="component" value="Unassembled WGS sequence"/>
</dbReference>
<accession>A0A0C2IUU8</accession>
<evidence type="ECO:0000313" key="2">
    <source>
        <dbReference type="EMBL" id="KIH92931.1"/>
    </source>
</evidence>
<organism evidence="2 3">
    <name type="scientific">Sporothrix brasiliensis 5110</name>
    <dbReference type="NCBI Taxonomy" id="1398154"/>
    <lineage>
        <taxon>Eukaryota</taxon>
        <taxon>Fungi</taxon>
        <taxon>Dikarya</taxon>
        <taxon>Ascomycota</taxon>
        <taxon>Pezizomycotina</taxon>
        <taxon>Sordariomycetes</taxon>
        <taxon>Sordariomycetidae</taxon>
        <taxon>Ophiostomatales</taxon>
        <taxon>Ophiostomataceae</taxon>
        <taxon>Sporothrix</taxon>
    </lineage>
</organism>
<reference evidence="2 3" key="1">
    <citation type="journal article" date="2014" name="BMC Genomics">
        <title>Comparative genomics of the major fungal agents of human and animal Sporotrichosis: Sporothrix schenckii and Sporothrix brasiliensis.</title>
        <authorList>
            <person name="Teixeira M.M."/>
            <person name="de Almeida L.G."/>
            <person name="Kubitschek-Barreira P."/>
            <person name="Alves F.L."/>
            <person name="Kioshima E.S."/>
            <person name="Abadio A.K."/>
            <person name="Fernandes L."/>
            <person name="Derengowski L.S."/>
            <person name="Ferreira K.S."/>
            <person name="Souza R.C."/>
            <person name="Ruiz J.C."/>
            <person name="de Andrade N.C."/>
            <person name="Paes H.C."/>
            <person name="Nicola A.M."/>
            <person name="Albuquerque P."/>
            <person name="Gerber A.L."/>
            <person name="Martins V.P."/>
            <person name="Peconick L.D."/>
            <person name="Neto A.V."/>
            <person name="Chaucanez C.B."/>
            <person name="Silva P.A."/>
            <person name="Cunha O.L."/>
            <person name="de Oliveira F.F."/>
            <person name="dos Santos T.C."/>
            <person name="Barros A.L."/>
            <person name="Soares M.A."/>
            <person name="de Oliveira L.M."/>
            <person name="Marini M.M."/>
            <person name="Villalobos-Duno H."/>
            <person name="Cunha M.M."/>
            <person name="de Hoog S."/>
            <person name="da Silveira J.F."/>
            <person name="Henrissat B."/>
            <person name="Nino-Vega G.A."/>
            <person name="Cisalpino P.S."/>
            <person name="Mora-Montes H.M."/>
            <person name="Almeida S.R."/>
            <person name="Stajich J.E."/>
            <person name="Lopes-Bezerra L.M."/>
            <person name="Vasconcelos A.T."/>
            <person name="Felipe M.S."/>
        </authorList>
    </citation>
    <scope>NUCLEOTIDE SEQUENCE [LARGE SCALE GENOMIC DNA]</scope>
    <source>
        <strain evidence="2 3">5110</strain>
    </source>
</reference>
<feature type="compositionally biased region" description="Low complexity" evidence="1">
    <location>
        <begin position="8"/>
        <end position="20"/>
    </location>
</feature>
<dbReference type="EMBL" id="AWTV01000006">
    <property type="protein sequence ID" value="KIH92931.1"/>
    <property type="molecule type" value="Genomic_DNA"/>
</dbReference>
<comment type="caution">
    <text evidence="2">The sequence shown here is derived from an EMBL/GenBank/DDBJ whole genome shotgun (WGS) entry which is preliminary data.</text>
</comment>
<keyword evidence="3" id="KW-1185">Reference proteome</keyword>
<dbReference type="AlphaFoldDB" id="A0A0C2IUU8"/>
<evidence type="ECO:0000256" key="1">
    <source>
        <dbReference type="SAM" id="MobiDB-lite"/>
    </source>
</evidence>
<sequence length="305" mass="33738">MAPNPRTAALNAAPGLAAAPSSTMPPNPEPAEETTSQRILKNLFYLLSFTIPNHRLDFTNREIERGEWLRRLNEVQKEILEAEKAFIEVVPALAQSTVYCCTPMTFEKQAQMIIDAAKESGVVFQNHIAYINDMLVAQAIKYISDRNGYFEAHSCRLGEHCRNKRACNGGPKFPFLPEALVTEPEQTPSTGTVHTGIAGPQTGAVASQARHTQAPPLDIQTPRWQPPNSSPRQHWAHMLYVEQLEKKGSGSLSVEVVDSTALEEFIGWLESQRSRNSTNDPVFPLRTNIDYDGNGSDAIIVQSVS</sequence>
<name>A0A0C2IUU8_9PEZI</name>
<dbReference type="HOGENOM" id="CLU_912677_0_0_1"/>
<protein>
    <submittedName>
        <fullName evidence="2">Uncharacterized protein</fullName>
    </submittedName>
</protein>
<evidence type="ECO:0000313" key="3">
    <source>
        <dbReference type="Proteomes" id="UP000031575"/>
    </source>
</evidence>